<dbReference type="HOGENOM" id="CLU_1941003_0_0_1"/>
<sequence length="130" mass="14689">MDDDNFETQACKNLLLYPRSIKESDYTKLKLNVDDTEASSNISTSRSCSCGSSMTREFQFEEGEEVDGVFLSCRTSFIITDDLNVALNSMGLVLNVLNDHGYDGFDKLQEMLIDVGFEEVFSHFKNSLQE</sequence>
<evidence type="ECO:0000313" key="2">
    <source>
        <dbReference type="Proteomes" id="UP000008694"/>
    </source>
</evidence>
<dbReference type="Pfam" id="PF05056">
    <property type="entry name" value="DUF674"/>
    <property type="match status" value="1"/>
</dbReference>
<dbReference type="EMBL" id="GL348721">
    <property type="protein sequence ID" value="EFH39407.1"/>
    <property type="molecule type" value="Genomic_DNA"/>
</dbReference>
<accession>D7MV97</accession>
<evidence type="ECO:0000313" key="1">
    <source>
        <dbReference type="EMBL" id="EFH39407.1"/>
    </source>
</evidence>
<reference evidence="2" key="1">
    <citation type="journal article" date="2011" name="Nat. Genet.">
        <title>The Arabidopsis lyrata genome sequence and the basis of rapid genome size change.</title>
        <authorList>
            <person name="Hu T.T."/>
            <person name="Pattyn P."/>
            <person name="Bakker E.G."/>
            <person name="Cao J."/>
            <person name="Cheng J.-F."/>
            <person name="Clark R.M."/>
            <person name="Fahlgren N."/>
            <person name="Fawcett J.A."/>
            <person name="Grimwood J."/>
            <person name="Gundlach H."/>
            <person name="Haberer G."/>
            <person name="Hollister J.D."/>
            <person name="Ossowski S."/>
            <person name="Ottilar R.P."/>
            <person name="Salamov A.A."/>
            <person name="Schneeberger K."/>
            <person name="Spannagl M."/>
            <person name="Wang X."/>
            <person name="Yang L."/>
            <person name="Nasrallah M.E."/>
            <person name="Bergelson J."/>
            <person name="Carrington J.C."/>
            <person name="Gaut B.S."/>
            <person name="Schmutz J."/>
            <person name="Mayer K.F.X."/>
            <person name="Van de Peer Y."/>
            <person name="Grigoriev I.V."/>
            <person name="Nordborg M."/>
            <person name="Weigel D."/>
            <person name="Guo Y.-L."/>
        </authorList>
    </citation>
    <scope>NUCLEOTIDE SEQUENCE [LARGE SCALE GENOMIC DNA]</scope>
    <source>
        <strain evidence="2">cv. MN47</strain>
    </source>
</reference>
<dbReference type="Gramene" id="fgenesh1_pg.C_scaffold_9000038">
    <property type="protein sequence ID" value="fgenesh1_pg.C_scaffold_9000038"/>
    <property type="gene ID" value="fgenesh1_pg.C_scaffold_9000038"/>
</dbReference>
<dbReference type="PANTHER" id="PTHR33103:SF69">
    <property type="entry name" value="DUF674 FAMILY PROTEIN"/>
    <property type="match status" value="1"/>
</dbReference>
<dbReference type="InterPro" id="IPR007750">
    <property type="entry name" value="DUF674"/>
</dbReference>
<organism evidence="2">
    <name type="scientific">Arabidopsis lyrata subsp. lyrata</name>
    <name type="common">Lyre-leaved rock-cress</name>
    <dbReference type="NCBI Taxonomy" id="81972"/>
    <lineage>
        <taxon>Eukaryota</taxon>
        <taxon>Viridiplantae</taxon>
        <taxon>Streptophyta</taxon>
        <taxon>Embryophyta</taxon>
        <taxon>Tracheophyta</taxon>
        <taxon>Spermatophyta</taxon>
        <taxon>Magnoliopsida</taxon>
        <taxon>eudicotyledons</taxon>
        <taxon>Gunneridae</taxon>
        <taxon>Pentapetalae</taxon>
        <taxon>rosids</taxon>
        <taxon>malvids</taxon>
        <taxon>Brassicales</taxon>
        <taxon>Brassicaceae</taxon>
        <taxon>Camelineae</taxon>
        <taxon>Arabidopsis</taxon>
    </lineage>
</organism>
<dbReference type="Proteomes" id="UP000008694">
    <property type="component" value="Unassembled WGS sequence"/>
</dbReference>
<gene>
    <name evidence="1" type="ORF">ARALYDRAFT_358998</name>
</gene>
<name>D7MV97_ARALL</name>
<dbReference type="AlphaFoldDB" id="D7MV97"/>
<dbReference type="PANTHER" id="PTHR33103">
    <property type="entry name" value="OS01G0153900 PROTEIN"/>
    <property type="match status" value="1"/>
</dbReference>
<keyword evidence="2" id="KW-1185">Reference proteome</keyword>
<proteinExistence type="predicted"/>
<protein>
    <submittedName>
        <fullName evidence="1">Uncharacterized protein</fullName>
    </submittedName>
</protein>